<sequence length="412" mass="46527">MFQLIKALIASGYIFSVIVSSVSIVCALDYPAVRSFLYANFRRHVMHAEILSGIAAEFSLQWIMLKLISIQLIKLFDYTLACLFYYIDLINIVGYGVLFYEMLTEIAVAQETIKKLDSTSQPLKSIVNTIDFRKLVNPFWTSKGIKKHPNITYATNEEIQEALKTTNYDYNQPSRMMLDVYTYGEKSKARPVLMLIHGGAWRIGSKNTLYPHEKILLTENNWVVVNINYRLAPVNAYPTHLCDVKRAIRWVKQNIASFGGNPDFIVLSGDSAGGHLSAMASMTMNDPQFQPGFEEVDTSVRGVVSLSGALDMMSAPHHADYFCKQVSNLDRVDMEFLSKHSPAQVIPRAKEQNCIVPFLLIAGNRDSLVEIDINNKFKATFDEGKRYDLYQIQENHSLTFSPLVTGSPDECT</sequence>
<proteinExistence type="predicted"/>
<organism evidence="4 5">
    <name type="scientific">Choanephora cucurbitarum</name>
    <dbReference type="NCBI Taxonomy" id="101091"/>
    <lineage>
        <taxon>Eukaryota</taxon>
        <taxon>Fungi</taxon>
        <taxon>Fungi incertae sedis</taxon>
        <taxon>Mucoromycota</taxon>
        <taxon>Mucoromycotina</taxon>
        <taxon>Mucoromycetes</taxon>
        <taxon>Mucorales</taxon>
        <taxon>Mucorineae</taxon>
        <taxon>Choanephoraceae</taxon>
        <taxon>Choanephoroideae</taxon>
        <taxon>Choanephora</taxon>
    </lineage>
</organism>
<feature type="transmembrane region" description="Helical" evidence="2">
    <location>
        <begin position="50"/>
        <end position="68"/>
    </location>
</feature>
<keyword evidence="2" id="KW-1133">Transmembrane helix</keyword>
<evidence type="ECO:0000256" key="2">
    <source>
        <dbReference type="SAM" id="Phobius"/>
    </source>
</evidence>
<dbReference type="PROSITE" id="PS00122">
    <property type="entry name" value="CARBOXYLESTERASE_B_1"/>
    <property type="match status" value="1"/>
</dbReference>
<feature type="non-terminal residue" evidence="4">
    <location>
        <position position="412"/>
    </location>
</feature>
<dbReference type="Proteomes" id="UP000093000">
    <property type="component" value="Unassembled WGS sequence"/>
</dbReference>
<accession>A0A1C7N5J5</accession>
<dbReference type="SUPFAM" id="SSF53474">
    <property type="entry name" value="alpha/beta-Hydrolases"/>
    <property type="match status" value="1"/>
</dbReference>
<evidence type="ECO:0000259" key="3">
    <source>
        <dbReference type="Pfam" id="PF20434"/>
    </source>
</evidence>
<dbReference type="InterPro" id="IPR049492">
    <property type="entry name" value="BD-FAE-like_dom"/>
</dbReference>
<dbReference type="Gene3D" id="3.40.50.1820">
    <property type="entry name" value="alpha/beta hydrolase"/>
    <property type="match status" value="1"/>
</dbReference>
<dbReference type="InterPro" id="IPR019826">
    <property type="entry name" value="Carboxylesterase_B_AS"/>
</dbReference>
<comment type="caution">
    <text evidence="4">The sequence shown here is derived from an EMBL/GenBank/DDBJ whole genome shotgun (WGS) entry which is preliminary data.</text>
</comment>
<keyword evidence="2" id="KW-0472">Membrane</keyword>
<evidence type="ECO:0000313" key="4">
    <source>
        <dbReference type="EMBL" id="OBZ84258.1"/>
    </source>
</evidence>
<dbReference type="PANTHER" id="PTHR48081:SF33">
    <property type="entry name" value="KYNURENINE FORMAMIDASE"/>
    <property type="match status" value="1"/>
</dbReference>
<feature type="transmembrane region" description="Helical" evidence="2">
    <location>
        <begin position="80"/>
        <end position="100"/>
    </location>
</feature>
<keyword evidence="2" id="KW-0812">Transmembrane</keyword>
<evidence type="ECO:0000256" key="1">
    <source>
        <dbReference type="ARBA" id="ARBA00022801"/>
    </source>
</evidence>
<dbReference type="InParanoid" id="A0A1C7N5J5"/>
<protein>
    <submittedName>
        <fullName evidence="4">Carboxylesterase NlhH</fullName>
    </submittedName>
</protein>
<dbReference type="OrthoDB" id="19653at2759"/>
<name>A0A1C7N5J5_9FUNG</name>
<dbReference type="STRING" id="101091.A0A1C7N5J5"/>
<gene>
    <name evidence="4" type="primary">nlhH</name>
    <name evidence="4" type="ORF">A0J61_07684</name>
</gene>
<dbReference type="InterPro" id="IPR050300">
    <property type="entry name" value="GDXG_lipolytic_enzyme"/>
</dbReference>
<reference evidence="4 5" key="1">
    <citation type="submission" date="2016-03" db="EMBL/GenBank/DDBJ databases">
        <title>Choanephora cucurbitarum.</title>
        <authorList>
            <person name="Min B."/>
            <person name="Park H."/>
            <person name="Park J.-H."/>
            <person name="Shin H.-D."/>
            <person name="Choi I.-G."/>
        </authorList>
    </citation>
    <scope>NUCLEOTIDE SEQUENCE [LARGE SCALE GENOMIC DNA]</scope>
    <source>
        <strain evidence="4 5">KUS-F28377</strain>
    </source>
</reference>
<feature type="transmembrane region" description="Helical" evidence="2">
    <location>
        <begin position="7"/>
        <end position="30"/>
    </location>
</feature>
<feature type="domain" description="BD-FAE-like" evidence="3">
    <location>
        <begin position="178"/>
        <end position="378"/>
    </location>
</feature>
<dbReference type="AlphaFoldDB" id="A0A1C7N5J5"/>
<dbReference type="EMBL" id="LUGH01000534">
    <property type="protein sequence ID" value="OBZ84258.1"/>
    <property type="molecule type" value="Genomic_DNA"/>
</dbReference>
<evidence type="ECO:0000313" key="5">
    <source>
        <dbReference type="Proteomes" id="UP000093000"/>
    </source>
</evidence>
<keyword evidence="5" id="KW-1185">Reference proteome</keyword>
<dbReference type="InterPro" id="IPR029058">
    <property type="entry name" value="AB_hydrolase_fold"/>
</dbReference>
<dbReference type="PANTHER" id="PTHR48081">
    <property type="entry name" value="AB HYDROLASE SUPERFAMILY PROTEIN C4A8.06C"/>
    <property type="match status" value="1"/>
</dbReference>
<dbReference type="Pfam" id="PF20434">
    <property type="entry name" value="BD-FAE"/>
    <property type="match status" value="1"/>
</dbReference>
<keyword evidence="1" id="KW-0378">Hydrolase</keyword>
<dbReference type="GO" id="GO:0016787">
    <property type="term" value="F:hydrolase activity"/>
    <property type="evidence" value="ECO:0007669"/>
    <property type="project" value="UniProtKB-KW"/>
</dbReference>